<accession>A0AAF0PUT6</accession>
<feature type="non-terminal residue" evidence="1">
    <location>
        <position position="1"/>
    </location>
</feature>
<gene>
    <name evidence="1" type="ORF">MTR67_004578</name>
</gene>
<reference evidence="1" key="1">
    <citation type="submission" date="2023-08" db="EMBL/GenBank/DDBJ databases">
        <title>A de novo genome assembly of Solanum verrucosum Schlechtendal, a Mexican diploid species geographically isolated from the other diploid A-genome species in potato relatives.</title>
        <authorList>
            <person name="Hosaka K."/>
        </authorList>
    </citation>
    <scope>NUCLEOTIDE SEQUENCE</scope>
    <source>
        <tissue evidence="1">Young leaves</tissue>
    </source>
</reference>
<evidence type="ECO:0000313" key="2">
    <source>
        <dbReference type="Proteomes" id="UP001234989"/>
    </source>
</evidence>
<dbReference type="AlphaFoldDB" id="A0AAF0PUT6"/>
<proteinExistence type="predicted"/>
<evidence type="ECO:0000313" key="1">
    <source>
        <dbReference type="EMBL" id="WMV11193.1"/>
    </source>
</evidence>
<sequence>SNSRVVNFISVDAGLDTDANRKYISAMTLEYAQANLSPITKISGIISVIACSRVLTFGGNPDPEGEGEK</sequence>
<keyword evidence="2" id="KW-1185">Reference proteome</keyword>
<protein>
    <submittedName>
        <fullName evidence="1">Uncharacterized protein</fullName>
    </submittedName>
</protein>
<organism evidence="1 2">
    <name type="scientific">Solanum verrucosum</name>
    <dbReference type="NCBI Taxonomy" id="315347"/>
    <lineage>
        <taxon>Eukaryota</taxon>
        <taxon>Viridiplantae</taxon>
        <taxon>Streptophyta</taxon>
        <taxon>Embryophyta</taxon>
        <taxon>Tracheophyta</taxon>
        <taxon>Spermatophyta</taxon>
        <taxon>Magnoliopsida</taxon>
        <taxon>eudicotyledons</taxon>
        <taxon>Gunneridae</taxon>
        <taxon>Pentapetalae</taxon>
        <taxon>asterids</taxon>
        <taxon>lamiids</taxon>
        <taxon>Solanales</taxon>
        <taxon>Solanaceae</taxon>
        <taxon>Solanoideae</taxon>
        <taxon>Solaneae</taxon>
        <taxon>Solanum</taxon>
    </lineage>
</organism>
<dbReference type="Proteomes" id="UP001234989">
    <property type="component" value="Chromosome 1"/>
</dbReference>
<dbReference type="EMBL" id="CP133612">
    <property type="protein sequence ID" value="WMV11193.1"/>
    <property type="molecule type" value="Genomic_DNA"/>
</dbReference>
<name>A0AAF0PUT6_SOLVR</name>